<dbReference type="InterPro" id="IPR000504">
    <property type="entry name" value="RRM_dom"/>
</dbReference>
<evidence type="ECO:0000313" key="4">
    <source>
        <dbReference type="EMBL" id="KAE9390041.1"/>
    </source>
</evidence>
<proteinExistence type="predicted"/>
<dbReference type="GO" id="GO:0003723">
    <property type="term" value="F:RNA binding"/>
    <property type="evidence" value="ECO:0007669"/>
    <property type="project" value="UniProtKB-UniRule"/>
</dbReference>
<evidence type="ECO:0000313" key="5">
    <source>
        <dbReference type="Proteomes" id="UP000799118"/>
    </source>
</evidence>
<feature type="domain" description="RRM" evidence="3">
    <location>
        <begin position="61"/>
        <end position="154"/>
    </location>
</feature>
<dbReference type="EMBL" id="ML769672">
    <property type="protein sequence ID" value="KAE9390041.1"/>
    <property type="molecule type" value="Genomic_DNA"/>
</dbReference>
<keyword evidence="2" id="KW-0472">Membrane</keyword>
<dbReference type="InterPro" id="IPR035979">
    <property type="entry name" value="RBD_domain_sf"/>
</dbReference>
<protein>
    <recommendedName>
        <fullName evidence="3">RRM domain-containing protein</fullName>
    </recommendedName>
</protein>
<keyword evidence="1" id="KW-0694">RNA-binding</keyword>
<dbReference type="PROSITE" id="PS50102">
    <property type="entry name" value="RRM"/>
    <property type="match status" value="1"/>
</dbReference>
<feature type="transmembrane region" description="Helical" evidence="2">
    <location>
        <begin position="33"/>
        <end position="53"/>
    </location>
</feature>
<reference evidence="4" key="1">
    <citation type="journal article" date="2019" name="Environ. Microbiol.">
        <title>Fungal ecological strategies reflected in gene transcription - a case study of two litter decomposers.</title>
        <authorList>
            <person name="Barbi F."/>
            <person name="Kohler A."/>
            <person name="Barry K."/>
            <person name="Baskaran P."/>
            <person name="Daum C."/>
            <person name="Fauchery L."/>
            <person name="Ihrmark K."/>
            <person name="Kuo A."/>
            <person name="LaButti K."/>
            <person name="Lipzen A."/>
            <person name="Morin E."/>
            <person name="Grigoriev I.V."/>
            <person name="Henrissat B."/>
            <person name="Lindahl B."/>
            <person name="Martin F."/>
        </authorList>
    </citation>
    <scope>NUCLEOTIDE SEQUENCE</scope>
    <source>
        <strain evidence="4">JB14</strain>
    </source>
</reference>
<keyword evidence="5" id="KW-1185">Reference proteome</keyword>
<evidence type="ECO:0000259" key="3">
    <source>
        <dbReference type="PROSITE" id="PS50102"/>
    </source>
</evidence>
<keyword evidence="2" id="KW-1133">Transmembrane helix</keyword>
<keyword evidence="2" id="KW-0812">Transmembrane</keyword>
<dbReference type="InterPro" id="IPR012677">
    <property type="entry name" value="Nucleotide-bd_a/b_plait_sf"/>
</dbReference>
<accession>A0A6A4GWA8</accession>
<dbReference type="AlphaFoldDB" id="A0A6A4GWA8"/>
<dbReference type="Proteomes" id="UP000799118">
    <property type="component" value="Unassembled WGS sequence"/>
</dbReference>
<dbReference type="OrthoDB" id="271725at2759"/>
<sequence>MSVSSRLVSKTLKQVPSTSKLSKRTQTLCQSLLLIRMPLCIFLALVTAARRMIPTTTSSCHPMYINGLPLHYPKDQLFELCSLFGEMQSVRSFTRHVGEKESGYGFVLFETAEKCIQSLRRFRSLHPTFSKQSHKIPGMPYTQNQPLSSQSHSAWTHEMHKGPSLAQGAYDSDSNHSAVGSVKTMTGESFKAKMEHMQDPNSNNLYIEGLPLSIHEPGLIGRVVRARSCHVTFFSLSFLLCRLYLRSHSKPSLQQLSSHAHDLSSASAGGYRDEASDLTSAALSMFCCSTRLCLYRTCWAEPSETCYGGFA</sequence>
<evidence type="ECO:0000256" key="2">
    <source>
        <dbReference type="SAM" id="Phobius"/>
    </source>
</evidence>
<evidence type="ECO:0000256" key="1">
    <source>
        <dbReference type="PROSITE-ProRule" id="PRU00176"/>
    </source>
</evidence>
<dbReference type="SUPFAM" id="SSF54928">
    <property type="entry name" value="RNA-binding domain, RBD"/>
    <property type="match status" value="1"/>
</dbReference>
<name>A0A6A4GWA8_9AGAR</name>
<gene>
    <name evidence="4" type="ORF">BT96DRAFT_361893</name>
</gene>
<organism evidence="4 5">
    <name type="scientific">Gymnopus androsaceus JB14</name>
    <dbReference type="NCBI Taxonomy" id="1447944"/>
    <lineage>
        <taxon>Eukaryota</taxon>
        <taxon>Fungi</taxon>
        <taxon>Dikarya</taxon>
        <taxon>Basidiomycota</taxon>
        <taxon>Agaricomycotina</taxon>
        <taxon>Agaricomycetes</taxon>
        <taxon>Agaricomycetidae</taxon>
        <taxon>Agaricales</taxon>
        <taxon>Marasmiineae</taxon>
        <taxon>Omphalotaceae</taxon>
        <taxon>Gymnopus</taxon>
    </lineage>
</organism>
<dbReference type="Gene3D" id="3.30.70.330">
    <property type="match status" value="1"/>
</dbReference>
<dbReference type="Pfam" id="PF00076">
    <property type="entry name" value="RRM_1"/>
    <property type="match status" value="1"/>
</dbReference>